<dbReference type="SMART" id="SM00220">
    <property type="entry name" value="S_TKc"/>
    <property type="match status" value="1"/>
</dbReference>
<dbReference type="HOGENOM" id="CLU_000288_31_1_1"/>
<keyword evidence="3" id="KW-1185">Reference proteome</keyword>
<dbReference type="GeneID" id="9229091"/>
<dbReference type="EMBL" id="DS995702">
    <property type="protein sequence ID" value="EEQ29154.1"/>
    <property type="molecule type" value="Genomic_DNA"/>
</dbReference>
<dbReference type="RefSeq" id="XP_002849039.1">
    <property type="nucleotide sequence ID" value="XM_002848993.1"/>
</dbReference>
<dbReference type="STRING" id="554155.C5FIR3"/>
<accession>C5FIR3</accession>
<dbReference type="eggNOG" id="ENOG502SHNN">
    <property type="taxonomic scope" value="Eukaryota"/>
</dbReference>
<dbReference type="OMA" id="DVGYEPY"/>
<dbReference type="VEuPathDB" id="FungiDB:MCYG_01973"/>
<feature type="domain" description="Protein kinase" evidence="1">
    <location>
        <begin position="46"/>
        <end position="305"/>
    </location>
</feature>
<dbReference type="GO" id="GO:0004672">
    <property type="term" value="F:protein kinase activity"/>
    <property type="evidence" value="ECO:0007669"/>
    <property type="project" value="InterPro"/>
</dbReference>
<dbReference type="InterPro" id="IPR000719">
    <property type="entry name" value="Prot_kinase_dom"/>
</dbReference>
<proteinExistence type="predicted"/>
<dbReference type="SUPFAM" id="SSF56112">
    <property type="entry name" value="Protein kinase-like (PK-like)"/>
    <property type="match status" value="1"/>
</dbReference>
<evidence type="ECO:0000313" key="2">
    <source>
        <dbReference type="EMBL" id="EEQ29154.1"/>
    </source>
</evidence>
<dbReference type="Proteomes" id="UP000002035">
    <property type="component" value="Unassembled WGS sequence"/>
</dbReference>
<reference evidence="3" key="1">
    <citation type="journal article" date="2012" name="MBio">
        <title>Comparative genome analysis of Trichophyton rubrum and related dermatophytes reveals candidate genes involved in infection.</title>
        <authorList>
            <person name="Martinez D.A."/>
            <person name="Oliver B.G."/>
            <person name="Graeser Y."/>
            <person name="Goldberg J.M."/>
            <person name="Li W."/>
            <person name="Martinez-Rossi N.M."/>
            <person name="Monod M."/>
            <person name="Shelest E."/>
            <person name="Barton R.C."/>
            <person name="Birch E."/>
            <person name="Brakhage A.A."/>
            <person name="Chen Z."/>
            <person name="Gurr S.J."/>
            <person name="Heiman D."/>
            <person name="Heitman J."/>
            <person name="Kosti I."/>
            <person name="Rossi A."/>
            <person name="Saif S."/>
            <person name="Samalova M."/>
            <person name="Saunders C.W."/>
            <person name="Shea T."/>
            <person name="Summerbell R.C."/>
            <person name="Xu J."/>
            <person name="Young S."/>
            <person name="Zeng Q."/>
            <person name="Birren B.W."/>
            <person name="Cuomo C.A."/>
            <person name="White T.C."/>
        </authorList>
    </citation>
    <scope>NUCLEOTIDE SEQUENCE [LARGE SCALE GENOMIC DNA]</scope>
    <source>
        <strain evidence="3">ATCC MYA-4605 / CBS 113480</strain>
    </source>
</reference>
<dbReference type="Pfam" id="PF00069">
    <property type="entry name" value="Pkinase"/>
    <property type="match status" value="1"/>
</dbReference>
<evidence type="ECO:0000259" key="1">
    <source>
        <dbReference type="PROSITE" id="PS50011"/>
    </source>
</evidence>
<evidence type="ECO:0000313" key="3">
    <source>
        <dbReference type="Proteomes" id="UP000002035"/>
    </source>
</evidence>
<dbReference type="OrthoDB" id="4173877at2759"/>
<dbReference type="AlphaFoldDB" id="C5FIR3"/>
<gene>
    <name evidence="2" type="ORF">MCYG_01973</name>
</gene>
<organism evidence="2 3">
    <name type="scientific">Arthroderma otae (strain ATCC MYA-4605 / CBS 113480)</name>
    <name type="common">Microsporum canis</name>
    <dbReference type="NCBI Taxonomy" id="554155"/>
    <lineage>
        <taxon>Eukaryota</taxon>
        <taxon>Fungi</taxon>
        <taxon>Dikarya</taxon>
        <taxon>Ascomycota</taxon>
        <taxon>Pezizomycotina</taxon>
        <taxon>Eurotiomycetes</taxon>
        <taxon>Eurotiomycetidae</taxon>
        <taxon>Onygenales</taxon>
        <taxon>Arthrodermataceae</taxon>
        <taxon>Microsporum</taxon>
    </lineage>
</organism>
<dbReference type="Gene3D" id="1.10.510.10">
    <property type="entry name" value="Transferase(Phosphotransferase) domain 1"/>
    <property type="match status" value="1"/>
</dbReference>
<dbReference type="GO" id="GO:0005524">
    <property type="term" value="F:ATP binding"/>
    <property type="evidence" value="ECO:0007669"/>
    <property type="project" value="InterPro"/>
</dbReference>
<dbReference type="PANTHER" id="PTHR24347">
    <property type="entry name" value="SERINE/THREONINE-PROTEIN KINASE"/>
    <property type="match status" value="1"/>
</dbReference>
<dbReference type="InterPro" id="IPR011009">
    <property type="entry name" value="Kinase-like_dom_sf"/>
</dbReference>
<sequence>MQQLVVTVSIPGLDFSYERFCNFVPILTRGSSEPTTVDNLNPLIHRVLTHYPGSTIFGVGGHSILVSISDDLAVKVSYRAGGEHIRHEQSIFKLLEGQACPYIVHSYFSAPDLIFMELVKNGRLYERMEQVDKPRPILTWMQQLSEAAVALEEVGYAHGDINPQNILFDEQDRLRLVDFDHALKVGEEVEVGVEPYVRHRYVNYGVAGPDTEQFALGSIFWFMTRGTEMYADIDGVQKVNRLSRCIFPEVDSADPIDVIISDCWQGKFESMAELAKRIRQVAFDKSAEEKKKACEQHYSSVLPWTSSPVYIFIEL</sequence>
<keyword evidence="2" id="KW-0418">Kinase</keyword>
<name>C5FIR3_ARTOC</name>
<keyword evidence="2" id="KW-0808">Transferase</keyword>
<dbReference type="PROSITE" id="PS50011">
    <property type="entry name" value="PROTEIN_KINASE_DOM"/>
    <property type="match status" value="1"/>
</dbReference>
<protein>
    <submittedName>
        <fullName evidence="2">Protein kinase domain-containing protein</fullName>
    </submittedName>
</protein>